<dbReference type="Proteomes" id="UP000195326">
    <property type="component" value="Unassembled WGS sequence"/>
</dbReference>
<feature type="domain" description="Rhodanese" evidence="1">
    <location>
        <begin position="21"/>
        <end position="107"/>
    </location>
</feature>
<dbReference type="InterPro" id="IPR036873">
    <property type="entry name" value="Rhodanese-like_dom_sf"/>
</dbReference>
<proteinExistence type="predicted"/>
<dbReference type="PANTHER" id="PTHR43031">
    <property type="entry name" value="FAD-DEPENDENT OXIDOREDUCTASE"/>
    <property type="match status" value="1"/>
</dbReference>
<reference evidence="3" key="2">
    <citation type="journal article" date="2018" name="BMC Genomics">
        <title>Whole genome sequencing and function prediction of 133 gut anaerobes isolated from chicken caecum in pure cultures.</title>
        <authorList>
            <person name="Medvecky M."/>
            <person name="Cejkova D."/>
            <person name="Polansky O."/>
            <person name="Karasova D."/>
            <person name="Kubasova T."/>
            <person name="Cizek A."/>
            <person name="Rychlik I."/>
        </authorList>
    </citation>
    <scope>NUCLEOTIDE SEQUENCE</scope>
    <source>
        <strain evidence="3">An179</strain>
        <strain evidence="2">An180</strain>
    </source>
</reference>
<dbReference type="GO" id="GO:0004792">
    <property type="term" value="F:thiosulfate-cyanide sulfurtransferase activity"/>
    <property type="evidence" value="ECO:0007669"/>
    <property type="project" value="InterPro"/>
</dbReference>
<dbReference type="InterPro" id="IPR050229">
    <property type="entry name" value="GlpE_sulfurtransferase"/>
</dbReference>
<dbReference type="EMBL" id="NFKL01000005">
    <property type="protein sequence ID" value="OUP59706.1"/>
    <property type="molecule type" value="Genomic_DNA"/>
</dbReference>
<dbReference type="PANTHER" id="PTHR43031:SF1">
    <property type="entry name" value="PYRIDINE NUCLEOTIDE-DISULPHIDE OXIDOREDUCTASE"/>
    <property type="match status" value="1"/>
</dbReference>
<dbReference type="AlphaFoldDB" id="A0A1Y4LSU4"/>
<dbReference type="STRING" id="501571.GCA_900143195_00158"/>
<protein>
    <submittedName>
        <fullName evidence="3">Sulfurtransferase</fullName>
    </submittedName>
</protein>
<keyword evidence="3" id="KW-0808">Transferase</keyword>
<accession>A0A1Y4LSU4</accession>
<dbReference type="InterPro" id="IPR001763">
    <property type="entry name" value="Rhodanese-like_dom"/>
</dbReference>
<reference evidence="4 5" key="1">
    <citation type="submission" date="2017-04" db="EMBL/GenBank/DDBJ databases">
        <title>Function of individual gut microbiota members based on whole genome sequencing of pure cultures obtained from chicken caecum.</title>
        <authorList>
            <person name="Medvecky M."/>
            <person name="Cejkova D."/>
            <person name="Polansky O."/>
            <person name="Karasova D."/>
            <person name="Kubasova T."/>
            <person name="Cizek A."/>
            <person name="Rychlik I."/>
        </authorList>
    </citation>
    <scope>NUCLEOTIDE SEQUENCE [LARGE SCALE GENOMIC DNA]</scope>
    <source>
        <strain evidence="4">An179</strain>
        <strain evidence="5">An180</strain>
    </source>
</reference>
<comment type="caution">
    <text evidence="3">The sequence shown here is derived from an EMBL/GenBank/DDBJ whole genome shotgun (WGS) entry which is preliminary data.</text>
</comment>
<dbReference type="Pfam" id="PF00581">
    <property type="entry name" value="Rhodanese"/>
    <property type="match status" value="1"/>
</dbReference>
<dbReference type="PROSITE" id="PS00380">
    <property type="entry name" value="RHODANESE_1"/>
    <property type="match status" value="1"/>
</dbReference>
<dbReference type="InterPro" id="IPR001307">
    <property type="entry name" value="Thiosulphate_STrfase_CS"/>
</dbReference>
<gene>
    <name evidence="3" type="ORF">B5F15_04610</name>
    <name evidence="2" type="ORF">B5F17_10825</name>
</gene>
<evidence type="ECO:0000313" key="2">
    <source>
        <dbReference type="EMBL" id="OUP51987.1"/>
    </source>
</evidence>
<dbReference type="CDD" id="cd00158">
    <property type="entry name" value="RHOD"/>
    <property type="match status" value="1"/>
</dbReference>
<evidence type="ECO:0000313" key="5">
    <source>
        <dbReference type="Proteomes" id="UP000195897"/>
    </source>
</evidence>
<dbReference type="RefSeq" id="WP_087373770.1">
    <property type="nucleotide sequence ID" value="NZ_JBGKLX010000002.1"/>
</dbReference>
<dbReference type="PROSITE" id="PS50206">
    <property type="entry name" value="RHODANESE_3"/>
    <property type="match status" value="1"/>
</dbReference>
<dbReference type="Proteomes" id="UP000195897">
    <property type="component" value="Unassembled WGS sequence"/>
</dbReference>
<dbReference type="Gene3D" id="3.40.250.10">
    <property type="entry name" value="Rhodanese-like domain"/>
    <property type="match status" value="1"/>
</dbReference>
<evidence type="ECO:0000313" key="4">
    <source>
        <dbReference type="Proteomes" id="UP000195326"/>
    </source>
</evidence>
<dbReference type="SMART" id="SM00450">
    <property type="entry name" value="RHOD"/>
    <property type="match status" value="1"/>
</dbReference>
<dbReference type="SUPFAM" id="SSF52821">
    <property type="entry name" value="Rhodanese/Cell cycle control phosphatase"/>
    <property type="match status" value="1"/>
</dbReference>
<evidence type="ECO:0000313" key="3">
    <source>
        <dbReference type="EMBL" id="OUP59706.1"/>
    </source>
</evidence>
<organism evidence="3 4">
    <name type="scientific">Butyricicoccus pullicaecorum</name>
    <dbReference type="NCBI Taxonomy" id="501571"/>
    <lineage>
        <taxon>Bacteria</taxon>
        <taxon>Bacillati</taxon>
        <taxon>Bacillota</taxon>
        <taxon>Clostridia</taxon>
        <taxon>Eubacteriales</taxon>
        <taxon>Butyricicoccaceae</taxon>
        <taxon>Butyricicoccus</taxon>
    </lineage>
</organism>
<name>A0A1Y4LSU4_9FIRM</name>
<dbReference type="EMBL" id="NFKK01000014">
    <property type="protein sequence ID" value="OUP51987.1"/>
    <property type="molecule type" value="Genomic_DNA"/>
</dbReference>
<sequence>MGMFMQTFHTISPEEAKKMMDEKPVTILDVREPSEYATGHIPGARNLPVGSIRRTAQAELPDLDATILVYCLTGARSATACTILTELGYTAVYDFGGIALWPYEIED</sequence>
<evidence type="ECO:0000259" key="1">
    <source>
        <dbReference type="PROSITE" id="PS50206"/>
    </source>
</evidence>